<dbReference type="SMART" id="SM00191">
    <property type="entry name" value="Int_alpha"/>
    <property type="match status" value="6"/>
</dbReference>
<dbReference type="PANTHER" id="PTHR23221">
    <property type="entry name" value="GLYCOSYLPHOSPHATIDYLINOSITOL PHOSPHOLIPASE D"/>
    <property type="match status" value="1"/>
</dbReference>
<keyword evidence="1 6" id="KW-0732">Signal</keyword>
<keyword evidence="4" id="KW-0325">Glycoprotein</keyword>
<gene>
    <name evidence="7" type="ORF">ACFQLX_02780</name>
</gene>
<dbReference type="SUPFAM" id="SSF69318">
    <property type="entry name" value="Integrin alpha N-terminal domain"/>
    <property type="match status" value="1"/>
</dbReference>
<dbReference type="Proteomes" id="UP001596413">
    <property type="component" value="Unassembled WGS sequence"/>
</dbReference>
<feature type="compositionally biased region" description="Low complexity" evidence="5">
    <location>
        <begin position="299"/>
        <end position="310"/>
    </location>
</feature>
<dbReference type="PROSITE" id="PS51470">
    <property type="entry name" value="FG_GAP"/>
    <property type="match status" value="1"/>
</dbReference>
<keyword evidence="8" id="KW-1185">Reference proteome</keyword>
<evidence type="ECO:0000256" key="6">
    <source>
        <dbReference type="SAM" id="SignalP"/>
    </source>
</evidence>
<feature type="region of interest" description="Disordered" evidence="5">
    <location>
        <begin position="299"/>
        <end position="347"/>
    </location>
</feature>
<evidence type="ECO:0000313" key="7">
    <source>
        <dbReference type="EMBL" id="MFC7217101.1"/>
    </source>
</evidence>
<comment type="caution">
    <text evidence="7">The sequence shown here is derived from an EMBL/GenBank/DDBJ whole genome shotgun (WGS) entry which is preliminary data.</text>
</comment>
<dbReference type="InterPro" id="IPR028994">
    <property type="entry name" value="Integrin_alpha_N"/>
</dbReference>
<evidence type="ECO:0000256" key="1">
    <source>
        <dbReference type="ARBA" id="ARBA00022729"/>
    </source>
</evidence>
<evidence type="ECO:0000313" key="8">
    <source>
        <dbReference type="Proteomes" id="UP001596413"/>
    </source>
</evidence>
<keyword evidence="2" id="KW-0677">Repeat</keyword>
<dbReference type="InterPro" id="IPR013519">
    <property type="entry name" value="Int_alpha_beta-p"/>
</dbReference>
<name>A0ABW2GCI2_9ACTN</name>
<feature type="signal peptide" evidence="6">
    <location>
        <begin position="1"/>
        <end position="23"/>
    </location>
</feature>
<keyword evidence="3" id="KW-0378">Hydrolase</keyword>
<feature type="compositionally biased region" description="Polar residues" evidence="5">
    <location>
        <begin position="320"/>
        <end position="334"/>
    </location>
</feature>
<feature type="chain" id="PRO_5046360933" evidence="6">
    <location>
        <begin position="24"/>
        <end position="491"/>
    </location>
</feature>
<dbReference type="PANTHER" id="PTHR23221:SF7">
    <property type="entry name" value="PHOSPHATIDYLINOSITOL-GLYCAN-SPECIFIC PHOSPHOLIPASE D"/>
    <property type="match status" value="1"/>
</dbReference>
<dbReference type="EMBL" id="JBHSZO010000003">
    <property type="protein sequence ID" value="MFC7217101.1"/>
    <property type="molecule type" value="Genomic_DNA"/>
</dbReference>
<dbReference type="InterPro" id="IPR013517">
    <property type="entry name" value="FG-GAP"/>
</dbReference>
<evidence type="ECO:0000256" key="3">
    <source>
        <dbReference type="ARBA" id="ARBA00022801"/>
    </source>
</evidence>
<sequence length="491" mass="49079">MTLRFRVALATAAAAALTGGLLAATAGQASALAKGDFADFNNDGYADVAYSAGNAYVNGREGAGQIVVQYGSANGLTTTTKRQTFSQDSAGVAGTAEKHDGFGWSSAIGDFNADGYDDLAVGASRETLGTDVTAGVVHLFFGSPTGLKGGAALVDPAPSSHDAWGQALAAGDFDGDGRDDLAVGSDHAKTWIFKGGTTSSTTFAGRSTVSPPIHSGTVDGRPLGALTIHAGDVTGDQRDDLVIDGFDANNDGWNANYYFQGSATGLTGSYQQLTSGIMTGIADINGDTYGDIVTGIEWDSSGTPDSSDGGKVVVRYGSPSGPQGSQTVSQNSGNVPGGSEAGDAFGGEVSLGDINNDGMADLAIGAWGENLTNSSGTSIANSGSVTVLYGSASGLNTSTGMQFFQQDTTGVPSVGEKDDNFGSEVKLADVTGDGQADLTIGSIGENDFNGAMTVLKAANGRIGVTGAVLFGPSAVGVSTTGYPVYGGNAAN</sequence>
<proteinExistence type="predicted"/>
<dbReference type="Pfam" id="PF01839">
    <property type="entry name" value="FG-GAP"/>
    <property type="match status" value="4"/>
</dbReference>
<reference evidence="8" key="1">
    <citation type="journal article" date="2019" name="Int. J. Syst. Evol. Microbiol.">
        <title>The Global Catalogue of Microorganisms (GCM) 10K type strain sequencing project: providing services to taxonomists for standard genome sequencing and annotation.</title>
        <authorList>
            <consortium name="The Broad Institute Genomics Platform"/>
            <consortium name="The Broad Institute Genome Sequencing Center for Infectious Disease"/>
            <person name="Wu L."/>
            <person name="Ma J."/>
        </authorList>
    </citation>
    <scope>NUCLEOTIDE SEQUENCE [LARGE SCALE GENOMIC DNA]</scope>
    <source>
        <strain evidence="8">CGMCC 1.13681</strain>
    </source>
</reference>
<dbReference type="RefSeq" id="WP_386411513.1">
    <property type="nucleotide sequence ID" value="NZ_JBHSZO010000003.1"/>
</dbReference>
<evidence type="ECO:0000256" key="4">
    <source>
        <dbReference type="ARBA" id="ARBA00023180"/>
    </source>
</evidence>
<protein>
    <submittedName>
        <fullName evidence="7">FG-GAP repeat protein</fullName>
    </submittedName>
</protein>
<evidence type="ECO:0000256" key="5">
    <source>
        <dbReference type="SAM" id="MobiDB-lite"/>
    </source>
</evidence>
<organism evidence="7 8">
    <name type="scientific">Streptomyces polyrhachis</name>
    <dbReference type="NCBI Taxonomy" id="1282885"/>
    <lineage>
        <taxon>Bacteria</taxon>
        <taxon>Bacillati</taxon>
        <taxon>Actinomycetota</taxon>
        <taxon>Actinomycetes</taxon>
        <taxon>Kitasatosporales</taxon>
        <taxon>Streptomycetaceae</taxon>
        <taxon>Streptomyces</taxon>
    </lineage>
</organism>
<dbReference type="PROSITE" id="PS51318">
    <property type="entry name" value="TAT"/>
    <property type="match status" value="1"/>
</dbReference>
<dbReference type="Gene3D" id="2.130.10.130">
    <property type="entry name" value="Integrin alpha, N-terminal"/>
    <property type="match status" value="3"/>
</dbReference>
<accession>A0ABW2GCI2</accession>
<dbReference type="InterPro" id="IPR006311">
    <property type="entry name" value="TAT_signal"/>
</dbReference>
<evidence type="ECO:0000256" key="2">
    <source>
        <dbReference type="ARBA" id="ARBA00022737"/>
    </source>
</evidence>